<protein>
    <submittedName>
        <fullName evidence="1">Uncharacterized protein</fullName>
    </submittedName>
</protein>
<dbReference type="AlphaFoldDB" id="A0AA38LUE6"/>
<dbReference type="GeneID" id="77726785"/>
<dbReference type="RefSeq" id="XP_052943543.1">
    <property type="nucleotide sequence ID" value="XM_053087580.1"/>
</dbReference>
<evidence type="ECO:0000313" key="1">
    <source>
        <dbReference type="EMBL" id="KAI9633766.1"/>
    </source>
</evidence>
<dbReference type="Proteomes" id="UP001164286">
    <property type="component" value="Unassembled WGS sequence"/>
</dbReference>
<reference evidence="1" key="1">
    <citation type="journal article" date="2022" name="G3 (Bethesda)">
        <title>High quality genome of the basidiomycete yeast Dioszegia hungarica PDD-24b-2 isolated from cloud water.</title>
        <authorList>
            <person name="Jarrige D."/>
            <person name="Haridas S."/>
            <person name="Bleykasten-Grosshans C."/>
            <person name="Joly M."/>
            <person name="Nadalig T."/>
            <person name="Sancelme M."/>
            <person name="Vuilleumier S."/>
            <person name="Grigoriev I.V."/>
            <person name="Amato P."/>
            <person name="Bringel F."/>
        </authorList>
    </citation>
    <scope>NUCLEOTIDE SEQUENCE</scope>
    <source>
        <strain evidence="1">PDD-24b-2</strain>
    </source>
</reference>
<gene>
    <name evidence="1" type="ORF">MKK02DRAFT_28536</name>
</gene>
<proteinExistence type="predicted"/>
<name>A0AA38LUE6_9TREE</name>
<comment type="caution">
    <text evidence="1">The sequence shown here is derived from an EMBL/GenBank/DDBJ whole genome shotgun (WGS) entry which is preliminary data.</text>
</comment>
<organism evidence="1 2">
    <name type="scientific">Dioszegia hungarica</name>
    <dbReference type="NCBI Taxonomy" id="4972"/>
    <lineage>
        <taxon>Eukaryota</taxon>
        <taxon>Fungi</taxon>
        <taxon>Dikarya</taxon>
        <taxon>Basidiomycota</taxon>
        <taxon>Agaricomycotina</taxon>
        <taxon>Tremellomycetes</taxon>
        <taxon>Tremellales</taxon>
        <taxon>Bulleribasidiaceae</taxon>
        <taxon>Dioszegia</taxon>
    </lineage>
</organism>
<dbReference type="EMBL" id="JAKWFO010000008">
    <property type="protein sequence ID" value="KAI9633766.1"/>
    <property type="molecule type" value="Genomic_DNA"/>
</dbReference>
<accession>A0AA38LUE6</accession>
<evidence type="ECO:0000313" key="2">
    <source>
        <dbReference type="Proteomes" id="UP001164286"/>
    </source>
</evidence>
<keyword evidence="2" id="KW-1185">Reference proteome</keyword>
<sequence>MTHAPLQPSSTKTTCSASASQPTLDALDALDTQLDATLKDIETWRRVRTPLECCALADEVASKARNLDGVFDSVIVVSDDLKTAFENAAALAPHFYARPKASTRLGGTDPNATSFPTTVPMTGSGPSLSLEEQVVAGLKGMWATVFLASVQTKAAKTTLEAEDDSADDIKSRLPQVMRVQKRKVAETFQELLTAVGANCDAETAME</sequence>